<dbReference type="PANTHER" id="PTHR42680:SF3">
    <property type="entry name" value="DCTP DEAMINASE"/>
    <property type="match status" value="1"/>
</dbReference>
<dbReference type="Gene3D" id="2.70.40.10">
    <property type="match status" value="1"/>
</dbReference>
<feature type="non-terminal residue" evidence="3">
    <location>
        <position position="220"/>
    </location>
</feature>
<keyword evidence="2" id="KW-0546">Nucleotide metabolism</keyword>
<dbReference type="EMBL" id="BARW01033715">
    <property type="protein sequence ID" value="GAJ12741.1"/>
    <property type="molecule type" value="Genomic_DNA"/>
</dbReference>
<organism evidence="3">
    <name type="scientific">marine sediment metagenome</name>
    <dbReference type="NCBI Taxonomy" id="412755"/>
    <lineage>
        <taxon>unclassified sequences</taxon>
        <taxon>metagenomes</taxon>
        <taxon>ecological metagenomes</taxon>
    </lineage>
</organism>
<evidence type="ECO:0000256" key="1">
    <source>
        <dbReference type="ARBA" id="ARBA00022801"/>
    </source>
</evidence>
<proteinExistence type="predicted"/>
<dbReference type="Pfam" id="PF22769">
    <property type="entry name" value="DCD"/>
    <property type="match status" value="1"/>
</dbReference>
<gene>
    <name evidence="3" type="ORF">S12H4_53035</name>
</gene>
<reference evidence="3" key="1">
    <citation type="journal article" date="2014" name="Front. Microbiol.">
        <title>High frequency of phylogenetically diverse reductive dehalogenase-homologous genes in deep subseafloor sedimentary metagenomes.</title>
        <authorList>
            <person name="Kawai M."/>
            <person name="Futagami T."/>
            <person name="Toyoda A."/>
            <person name="Takaki Y."/>
            <person name="Nishi S."/>
            <person name="Hori S."/>
            <person name="Arai W."/>
            <person name="Tsubouchi T."/>
            <person name="Morono Y."/>
            <person name="Uchiyama I."/>
            <person name="Ito T."/>
            <person name="Fujiyama A."/>
            <person name="Inagaki F."/>
            <person name="Takami H."/>
        </authorList>
    </citation>
    <scope>NUCLEOTIDE SEQUENCE</scope>
    <source>
        <strain evidence="3">Expedition CK06-06</strain>
    </source>
</reference>
<accession>X1VET1</accession>
<protein>
    <submittedName>
        <fullName evidence="3">Uncharacterized protein</fullName>
    </submittedName>
</protein>
<sequence>MSILSRSKILSLVTQDVESFRNKLERGEVPSNILISPFEARSLGPTSYDLHIGERYVSLTAEEPGLRDIGPGRKLVVEPGEAITLVSKEYIGLPQNIAGMVFSKVSWLERGLSQISTYVHPGFYGPLRETLVNQSNMTVELDHGSGFCQIVFLDVPEAKADERYVGNRRNQKPEELEKIPWGPNPRLLERGIKEEIVVLREISKEEAEKEILKLFSGGQV</sequence>
<keyword evidence="1" id="KW-0378">Hydrolase</keyword>
<evidence type="ECO:0000313" key="3">
    <source>
        <dbReference type="EMBL" id="GAJ12741.1"/>
    </source>
</evidence>
<dbReference type="PANTHER" id="PTHR42680">
    <property type="entry name" value="DCTP DEAMINASE"/>
    <property type="match status" value="1"/>
</dbReference>
<evidence type="ECO:0000256" key="2">
    <source>
        <dbReference type="ARBA" id="ARBA00023080"/>
    </source>
</evidence>
<dbReference type="GO" id="GO:0008829">
    <property type="term" value="F:dCTP deaminase activity"/>
    <property type="evidence" value="ECO:0007669"/>
    <property type="project" value="InterPro"/>
</dbReference>
<dbReference type="InterPro" id="IPR033704">
    <property type="entry name" value="dUTPase_trimeric"/>
</dbReference>
<dbReference type="SUPFAM" id="SSF51283">
    <property type="entry name" value="dUTPase-like"/>
    <property type="match status" value="1"/>
</dbReference>
<name>X1VET1_9ZZZZ</name>
<comment type="caution">
    <text evidence="3">The sequence shown here is derived from an EMBL/GenBank/DDBJ whole genome shotgun (WGS) entry which is preliminary data.</text>
</comment>
<dbReference type="InterPro" id="IPR036157">
    <property type="entry name" value="dUTPase-like_sf"/>
</dbReference>
<dbReference type="InterPro" id="IPR011962">
    <property type="entry name" value="dCTP_deaminase"/>
</dbReference>
<dbReference type="GO" id="GO:0006229">
    <property type="term" value="P:dUTP biosynthetic process"/>
    <property type="evidence" value="ECO:0007669"/>
    <property type="project" value="InterPro"/>
</dbReference>
<dbReference type="AlphaFoldDB" id="X1VET1"/>
<dbReference type="CDD" id="cd07557">
    <property type="entry name" value="trimeric_dUTPase"/>
    <property type="match status" value="1"/>
</dbReference>